<keyword evidence="6 8" id="KW-0472">Membrane</keyword>
<dbReference type="CDD" id="cd04019">
    <property type="entry name" value="C2C_MCTP_PRT_plant"/>
    <property type="match status" value="1"/>
</dbReference>
<dbReference type="FunFam" id="2.60.40.150:FF:000128">
    <property type="entry name" value="C2 domain-containing protein"/>
    <property type="match status" value="1"/>
</dbReference>
<dbReference type="EMBL" id="JAJJMB010008958">
    <property type="protein sequence ID" value="KAI3917882.1"/>
    <property type="molecule type" value="Genomic_DNA"/>
</dbReference>
<dbReference type="InterPro" id="IPR047258">
    <property type="entry name" value="C2C_MCTP_PRT_plant"/>
</dbReference>
<feature type="transmembrane region" description="Helical" evidence="8">
    <location>
        <begin position="830"/>
        <end position="860"/>
    </location>
</feature>
<dbReference type="CDD" id="cd04022">
    <property type="entry name" value="C2A_MCTP_PRT_plant"/>
    <property type="match status" value="1"/>
</dbReference>
<dbReference type="InterPro" id="IPR035892">
    <property type="entry name" value="C2_domain_sf"/>
</dbReference>
<evidence type="ECO:0000256" key="5">
    <source>
        <dbReference type="ARBA" id="ARBA00022989"/>
    </source>
</evidence>
<feature type="region of interest" description="Disordered" evidence="7">
    <location>
        <begin position="163"/>
        <end position="182"/>
    </location>
</feature>
<evidence type="ECO:0000313" key="11">
    <source>
        <dbReference type="Proteomes" id="UP001202328"/>
    </source>
</evidence>
<organism evidence="10 11">
    <name type="scientific">Papaver atlanticum</name>
    <dbReference type="NCBI Taxonomy" id="357466"/>
    <lineage>
        <taxon>Eukaryota</taxon>
        <taxon>Viridiplantae</taxon>
        <taxon>Streptophyta</taxon>
        <taxon>Embryophyta</taxon>
        <taxon>Tracheophyta</taxon>
        <taxon>Spermatophyta</taxon>
        <taxon>Magnoliopsida</taxon>
        <taxon>Ranunculales</taxon>
        <taxon>Papaveraceae</taxon>
        <taxon>Papaveroideae</taxon>
        <taxon>Papaver</taxon>
    </lineage>
</organism>
<protein>
    <recommendedName>
        <fullName evidence="9">C2 domain-containing protein</fullName>
    </recommendedName>
</protein>
<dbReference type="PROSITE" id="PS50004">
    <property type="entry name" value="C2"/>
    <property type="match status" value="4"/>
</dbReference>
<accession>A0AAD4XKD1</accession>
<dbReference type="InterPro" id="IPR047259">
    <property type="entry name" value="QUIRKY-like"/>
</dbReference>
<reference evidence="10" key="1">
    <citation type="submission" date="2022-04" db="EMBL/GenBank/DDBJ databases">
        <title>A functionally conserved STORR gene fusion in Papaver species that diverged 16.8 million years ago.</title>
        <authorList>
            <person name="Catania T."/>
        </authorList>
    </citation>
    <scope>NUCLEOTIDE SEQUENCE</scope>
    <source>
        <strain evidence="10">S-188037</strain>
    </source>
</reference>
<dbReference type="InterPro" id="IPR000008">
    <property type="entry name" value="C2_dom"/>
</dbReference>
<gene>
    <name evidence="10" type="ORF">MKW98_000116</name>
</gene>
<dbReference type="Pfam" id="PF00168">
    <property type="entry name" value="C2"/>
    <property type="match status" value="4"/>
</dbReference>
<dbReference type="Gene3D" id="2.60.40.150">
    <property type="entry name" value="C2 domain"/>
    <property type="match status" value="4"/>
</dbReference>
<feature type="transmembrane region" description="Helical" evidence="8">
    <location>
        <begin position="945"/>
        <end position="974"/>
    </location>
</feature>
<evidence type="ECO:0000256" key="1">
    <source>
        <dbReference type="ARBA" id="ARBA00004141"/>
    </source>
</evidence>
<dbReference type="FunFam" id="2.60.40.150:FF:000090">
    <property type="entry name" value="C2 domain-containing protein"/>
    <property type="match status" value="1"/>
</dbReference>
<dbReference type="PANTHER" id="PTHR31425">
    <property type="entry name" value="PHOSPHORIBOSYLANTHRANILATE TRANSFERASE ISOFORM 1"/>
    <property type="match status" value="1"/>
</dbReference>
<dbReference type="Proteomes" id="UP001202328">
    <property type="component" value="Unassembled WGS sequence"/>
</dbReference>
<dbReference type="InterPro" id="IPR047255">
    <property type="entry name" value="C2D_MCTP_PRT_plant"/>
</dbReference>
<keyword evidence="5 8" id="KW-1133">Transmembrane helix</keyword>
<feature type="domain" description="C2" evidence="9">
    <location>
        <begin position="577"/>
        <end position="701"/>
    </location>
</feature>
<dbReference type="InterPro" id="IPR013583">
    <property type="entry name" value="MCTP_C"/>
</dbReference>
<comment type="subcellular location">
    <subcellularLocation>
        <location evidence="1">Membrane</location>
        <topology evidence="1">Multi-pass membrane protein</topology>
    </subcellularLocation>
</comment>
<keyword evidence="4" id="KW-0677">Repeat</keyword>
<dbReference type="AlphaFoldDB" id="A0AAD4XKD1"/>
<dbReference type="SUPFAM" id="SSF49562">
    <property type="entry name" value="C2 domain (Calcium/lipid-binding domain, CaLB)"/>
    <property type="match status" value="4"/>
</dbReference>
<dbReference type="InterPro" id="IPR047257">
    <property type="entry name" value="C2B_MCTP_PRT_plant"/>
</dbReference>
<dbReference type="PANTHER" id="PTHR31425:SF22">
    <property type="entry name" value="MULTIPLE C2 DOMAIN AND TRANSMEMBRANE REGION PROTEIN 6"/>
    <property type="match status" value="1"/>
</dbReference>
<dbReference type="SMART" id="SM00239">
    <property type="entry name" value="C2"/>
    <property type="match status" value="4"/>
</dbReference>
<dbReference type="GO" id="GO:0016020">
    <property type="term" value="C:membrane"/>
    <property type="evidence" value="ECO:0007669"/>
    <property type="project" value="UniProtKB-SubCell"/>
</dbReference>
<feature type="compositionally biased region" description="Basic residues" evidence="7">
    <location>
        <begin position="170"/>
        <end position="182"/>
    </location>
</feature>
<evidence type="ECO:0000256" key="8">
    <source>
        <dbReference type="SAM" id="Phobius"/>
    </source>
</evidence>
<name>A0AAD4XKD1_9MAGN</name>
<evidence type="ECO:0000313" key="10">
    <source>
        <dbReference type="EMBL" id="KAI3917882.1"/>
    </source>
</evidence>
<evidence type="ECO:0000256" key="3">
    <source>
        <dbReference type="ARBA" id="ARBA00022692"/>
    </source>
</evidence>
<proteinExistence type="inferred from homology"/>
<comment type="caution">
    <text evidence="10">The sequence shown here is derived from an EMBL/GenBank/DDBJ whole genome shotgun (WGS) entry which is preliminary data.</text>
</comment>
<feature type="domain" description="C2" evidence="9">
    <location>
        <begin position="1"/>
        <end position="111"/>
    </location>
</feature>
<evidence type="ECO:0000256" key="4">
    <source>
        <dbReference type="ARBA" id="ARBA00022737"/>
    </source>
</evidence>
<dbReference type="CDD" id="cd08378">
    <property type="entry name" value="C2B_MCTP_PRT_plant"/>
    <property type="match status" value="1"/>
</dbReference>
<evidence type="ECO:0000259" key="9">
    <source>
        <dbReference type="PROSITE" id="PS50004"/>
    </source>
</evidence>
<sequence length="1002" mass="114976">MSKLVVEVLDASDLMPKDGNGSASPFVEVDFDHQRQRTQTKYKDINPSWSEQLVFNVADPKNLPNSTVDVVVYNDQKGNHHKNFLGRVRISGISVPLSESEAAIQRYPLEKRGIFSNIRGDIALKVYAICDPSYSAAPMHFEGVGVVEPQKLEEIHNKKLEEEVKNDAGKKKKKKEKERRTFHSIGTTNTTNFHSAPPPSFSDFGFESGKPVTERRSDFARVGQSTAMHMQFPGQPEFGLVETSPPVAARMGYRGRYKTATTYDLVEQMHYLYVNVVKARDLPSMDLTGSLDPYVEVKLGNYKGVTKYLEKNQNPVWGQIFAFSRERLQSNLVEVVLKDKDFGKDDFVGRVAFDLSEVPVRVPPDSPLAPEWYKLEDKNGVKVKGEVMLAVWMGTQADESFPDAWHSDAHSVNVENLSNTRSQVYFSPKLCYLRIHIIEAQDLVPSDRGRNPNTFVRIQLGNQLRVTRPSPNHSVNPIWNEELMFVASEQMDDRIIITVEDRTGPDKHEILGVLALPVYAATQRHDHRLVNPKWFNLEKHSSAKEDEEKKEVRFSSKIHLRLTLDLGYHVLDEATHYSSDLQPSAKHLQKPSIGVLEIGILSARNLLPMKASDSRATDAYCVAKYANKWIRTRTILDTLAPRWNEQYTWEVYDPCTVITIGVFDNCHLNGSKEDQSKDKRIGKVRIRLSTLETDRVYIHYYPLLVLHPGLKKTGEIQLALRFTCTAWVNMVNLYSKPLLPKMHYSQPISVHLLDWLRHQAMQIVAARLSRSEPPLRREAIEYMLDVDYHMWSLRRSKANFNRIMSLLSGVMAIGRWLNDICMWRSPVTTCLVHILFVILVCYPELILPTTFLYLFVIGIWNYRFRPRQPPHMDAKLSHADRAHPDELDEEFDTFPTSRPPDLVRIRYDRLRSVAGRIQTVAGDLATQGERLQAILSWRDPRATAIFIIFSLIWAIILYVTPFQVVAILLVIYMLRHPRFRSRMPSVPFNFFKRLPAKSDMLL</sequence>
<feature type="domain" description="C2" evidence="9">
    <location>
        <begin position="411"/>
        <end position="531"/>
    </location>
</feature>
<dbReference type="CDD" id="cd08379">
    <property type="entry name" value="C2D_MCTP_PRT_plant"/>
    <property type="match status" value="1"/>
</dbReference>
<comment type="similarity">
    <text evidence="2">Belongs to the MCTP family.</text>
</comment>
<evidence type="ECO:0000256" key="2">
    <source>
        <dbReference type="ARBA" id="ARBA00007923"/>
    </source>
</evidence>
<dbReference type="Pfam" id="PF08372">
    <property type="entry name" value="PRT_C"/>
    <property type="match status" value="1"/>
</dbReference>
<evidence type="ECO:0000256" key="6">
    <source>
        <dbReference type="ARBA" id="ARBA00023136"/>
    </source>
</evidence>
<keyword evidence="3 8" id="KW-0812">Transmembrane</keyword>
<evidence type="ECO:0000256" key="7">
    <source>
        <dbReference type="SAM" id="MobiDB-lite"/>
    </source>
</evidence>
<keyword evidence="11" id="KW-1185">Reference proteome</keyword>
<feature type="domain" description="C2" evidence="9">
    <location>
        <begin position="253"/>
        <end position="373"/>
    </location>
</feature>